<evidence type="ECO:0000313" key="1">
    <source>
        <dbReference type="EMBL" id="KAL3569683.1"/>
    </source>
</evidence>
<reference evidence="1 2" key="1">
    <citation type="journal article" date="2024" name="Plant Biotechnol. J.">
        <title>Genome and CRISPR/Cas9 system of a widespread forest tree (Populus alba) in the world.</title>
        <authorList>
            <person name="Liu Y.J."/>
            <person name="Jiang P.F."/>
            <person name="Han X.M."/>
            <person name="Li X.Y."/>
            <person name="Wang H.M."/>
            <person name="Wang Y.J."/>
            <person name="Wang X.X."/>
            <person name="Zeng Q.Y."/>
        </authorList>
    </citation>
    <scope>NUCLEOTIDE SEQUENCE [LARGE SCALE GENOMIC DNA]</scope>
    <source>
        <strain evidence="2">cv. PAL-ZL1</strain>
    </source>
</reference>
<proteinExistence type="predicted"/>
<gene>
    <name evidence="1" type="ORF">D5086_029573</name>
</gene>
<name>A0ACC4ATX4_POPAL</name>
<organism evidence="1 2">
    <name type="scientific">Populus alba</name>
    <name type="common">White poplar</name>
    <dbReference type="NCBI Taxonomy" id="43335"/>
    <lineage>
        <taxon>Eukaryota</taxon>
        <taxon>Viridiplantae</taxon>
        <taxon>Streptophyta</taxon>
        <taxon>Embryophyta</taxon>
        <taxon>Tracheophyta</taxon>
        <taxon>Spermatophyta</taxon>
        <taxon>Magnoliopsida</taxon>
        <taxon>eudicotyledons</taxon>
        <taxon>Gunneridae</taxon>
        <taxon>Pentapetalae</taxon>
        <taxon>rosids</taxon>
        <taxon>fabids</taxon>
        <taxon>Malpighiales</taxon>
        <taxon>Salicaceae</taxon>
        <taxon>Saliceae</taxon>
        <taxon>Populus</taxon>
    </lineage>
</organism>
<comment type="caution">
    <text evidence="1">The sequence shown here is derived from an EMBL/GenBank/DDBJ whole genome shotgun (WGS) entry which is preliminary data.</text>
</comment>
<protein>
    <submittedName>
        <fullName evidence="1">Uncharacterized protein</fullName>
    </submittedName>
</protein>
<dbReference type="EMBL" id="RCHU02000016">
    <property type="protein sequence ID" value="KAL3569683.1"/>
    <property type="molecule type" value="Genomic_DNA"/>
</dbReference>
<accession>A0ACC4ATX4</accession>
<sequence>MGKRKGDLYVLPTSPELYFSHRFKSGTTEISSPYTPEQTGIVKRRHKTIRELGMTMLFHSGAPLFLWIEAFTMAVYLMNCLPSSTLNFETPYFALHGTHPNYSLLRAFGSKCFPYTWDIRKHKFDPKTLPCIFVGAITDSASLPCQSLLLPNDISTPQNFSPSTDLTESQWQYPIVESQTSPDINANNSETPEAALLAHSMVTQSKQGIVKPNPKYALTTSTSANIPHEPHNIKVALAHPGWRAAIEEELAALHQNETWKLVPRTSKMNVIGSKCLSDPLLFVLHSDYGSLILLLYIDDMLLTGSTPTLVSNFIMVLSSEFAMKDLGPIHHFLGMEITPTTSGLHLSQSHYALTILERSNMVDYWAGCPTTRGSITGYCTFLGGNLISWCAKKQHIIYRSSTEAEYRAMANTTAELTWLAFILKDLRITLSSPLILYYDNLSALHMTVNLVFHARSKHIELDYHFVREHFAQGLLVLNISHQVIKLPTSSPNQCQKRLFNIFATNFASSLDKV</sequence>
<dbReference type="Proteomes" id="UP000309997">
    <property type="component" value="Unassembled WGS sequence"/>
</dbReference>
<evidence type="ECO:0000313" key="2">
    <source>
        <dbReference type="Proteomes" id="UP000309997"/>
    </source>
</evidence>
<keyword evidence="2" id="KW-1185">Reference proteome</keyword>